<dbReference type="EC" id="2.1.1.163" evidence="5"/>
<dbReference type="PROSITE" id="PS01183">
    <property type="entry name" value="UBIE_1"/>
    <property type="match status" value="1"/>
</dbReference>
<keyword evidence="3 5" id="KW-0808">Transferase</keyword>
<dbReference type="Gene3D" id="3.40.50.150">
    <property type="entry name" value="Vaccinia Virus protein VP39"/>
    <property type="match status" value="1"/>
</dbReference>
<dbReference type="PANTHER" id="PTHR43591">
    <property type="entry name" value="METHYLTRANSFERASE"/>
    <property type="match status" value="1"/>
</dbReference>
<organism evidence="6 7">
    <name type="scientific">Enhygromyxa salina</name>
    <dbReference type="NCBI Taxonomy" id="215803"/>
    <lineage>
        <taxon>Bacteria</taxon>
        <taxon>Pseudomonadati</taxon>
        <taxon>Myxococcota</taxon>
        <taxon>Polyangia</taxon>
        <taxon>Nannocystales</taxon>
        <taxon>Nannocystaceae</taxon>
        <taxon>Enhygromyxa</taxon>
    </lineage>
</organism>
<dbReference type="GO" id="GO:0043770">
    <property type="term" value="F:demethylmenaquinone methyltransferase activity"/>
    <property type="evidence" value="ECO:0007669"/>
    <property type="project" value="UniProtKB-UniRule"/>
</dbReference>
<dbReference type="PANTHER" id="PTHR43591:SF24">
    <property type="entry name" value="2-METHOXY-6-POLYPRENYL-1,4-BENZOQUINOL METHYLASE, MITOCHONDRIAL"/>
    <property type="match status" value="1"/>
</dbReference>
<comment type="pathway">
    <text evidence="5">Quinol/quinone metabolism; menaquinone biosynthesis; menaquinol from 1,4-dihydroxy-2-naphthoate: step 2/2.</text>
</comment>
<evidence type="ECO:0000256" key="1">
    <source>
        <dbReference type="ARBA" id="ARBA00022428"/>
    </source>
</evidence>
<accession>A0A0C1ZMD0</accession>
<dbReference type="UniPathway" id="UPA00079">
    <property type="reaction ID" value="UER00169"/>
</dbReference>
<keyword evidence="2 5" id="KW-0489">Methyltransferase</keyword>
<proteinExistence type="inferred from homology"/>
<dbReference type="InterPro" id="IPR023576">
    <property type="entry name" value="UbiE/COQ5_MeTrFase_CS"/>
</dbReference>
<dbReference type="NCBIfam" id="TIGR01934">
    <property type="entry name" value="MenG_MenH_UbiE"/>
    <property type="match status" value="1"/>
</dbReference>
<feature type="binding site" evidence="5">
    <location>
        <begin position="121"/>
        <end position="122"/>
    </location>
    <ligand>
        <name>S-adenosyl-L-methionine</name>
        <dbReference type="ChEBI" id="CHEBI:59789"/>
    </ligand>
</feature>
<dbReference type="InterPro" id="IPR029063">
    <property type="entry name" value="SAM-dependent_MTases_sf"/>
</dbReference>
<evidence type="ECO:0000256" key="2">
    <source>
        <dbReference type="ARBA" id="ARBA00022603"/>
    </source>
</evidence>
<evidence type="ECO:0000256" key="4">
    <source>
        <dbReference type="ARBA" id="ARBA00022691"/>
    </source>
</evidence>
<dbReference type="InterPro" id="IPR004033">
    <property type="entry name" value="UbiE/COQ5_MeTrFase"/>
</dbReference>
<protein>
    <recommendedName>
        <fullName evidence="5">Demethylmenaquinone methyltransferase</fullName>
        <ecNumber evidence="5">2.1.1.163</ecNumber>
    </recommendedName>
</protein>
<dbReference type="CDD" id="cd02440">
    <property type="entry name" value="AdoMet_MTases"/>
    <property type="match status" value="1"/>
</dbReference>
<name>A0A0C1ZMD0_9BACT</name>
<dbReference type="SUPFAM" id="SSF53335">
    <property type="entry name" value="S-adenosyl-L-methionine-dependent methyltransferases"/>
    <property type="match status" value="1"/>
</dbReference>
<keyword evidence="6" id="KW-0830">Ubiquinone</keyword>
<feature type="binding site" evidence="5">
    <location>
        <position position="90"/>
    </location>
    <ligand>
        <name>S-adenosyl-L-methionine</name>
        <dbReference type="ChEBI" id="CHEBI:59789"/>
    </ligand>
</feature>
<evidence type="ECO:0000256" key="5">
    <source>
        <dbReference type="HAMAP-Rule" id="MF_01813"/>
    </source>
</evidence>
<comment type="caution">
    <text evidence="6">The sequence shown here is derived from an EMBL/GenBank/DDBJ whole genome shotgun (WGS) entry which is preliminary data.</text>
</comment>
<dbReference type="HAMAP" id="MF_01813">
    <property type="entry name" value="MenG_UbiE_methyltr"/>
    <property type="match status" value="1"/>
</dbReference>
<reference evidence="6 7" key="1">
    <citation type="submission" date="2014-12" db="EMBL/GenBank/DDBJ databases">
        <title>Genome assembly of Enhygromyxa salina DSM 15201.</title>
        <authorList>
            <person name="Sharma G."/>
            <person name="Subramanian S."/>
        </authorList>
    </citation>
    <scope>NUCLEOTIDE SEQUENCE [LARGE SCALE GENOMIC DNA]</scope>
    <source>
        <strain evidence="6 7">DSM 15201</strain>
    </source>
</reference>
<comment type="function">
    <text evidence="5">Methyltransferase required for the conversion of demethylmenaquinol (DMKH2) to menaquinol (MKH2).</text>
</comment>
<comment type="catalytic activity">
    <reaction evidence="5">
        <text>a 2-demethylmenaquinol + S-adenosyl-L-methionine = a menaquinol + S-adenosyl-L-homocysteine + H(+)</text>
        <dbReference type="Rhea" id="RHEA:42640"/>
        <dbReference type="Rhea" id="RHEA-COMP:9539"/>
        <dbReference type="Rhea" id="RHEA-COMP:9563"/>
        <dbReference type="ChEBI" id="CHEBI:15378"/>
        <dbReference type="ChEBI" id="CHEBI:18151"/>
        <dbReference type="ChEBI" id="CHEBI:55437"/>
        <dbReference type="ChEBI" id="CHEBI:57856"/>
        <dbReference type="ChEBI" id="CHEBI:59789"/>
        <dbReference type="EC" id="2.1.1.163"/>
    </reaction>
</comment>
<dbReference type="GO" id="GO:0006744">
    <property type="term" value="P:ubiquinone biosynthetic process"/>
    <property type="evidence" value="ECO:0007669"/>
    <property type="project" value="UniProtKB-UniPathway"/>
</dbReference>
<evidence type="ECO:0000256" key="3">
    <source>
        <dbReference type="ARBA" id="ARBA00022679"/>
    </source>
</evidence>
<evidence type="ECO:0000313" key="7">
    <source>
        <dbReference type="Proteomes" id="UP000031599"/>
    </source>
</evidence>
<dbReference type="Pfam" id="PF01209">
    <property type="entry name" value="Ubie_methyltran"/>
    <property type="match status" value="1"/>
</dbReference>
<dbReference type="UniPathway" id="UPA00232"/>
<keyword evidence="4 5" id="KW-0949">S-adenosyl-L-methionine</keyword>
<comment type="caution">
    <text evidence="5">Lacks conserved residue(s) required for the propagation of feature annotation.</text>
</comment>
<dbReference type="AlphaFoldDB" id="A0A0C1ZMD0"/>
<dbReference type="Proteomes" id="UP000031599">
    <property type="component" value="Unassembled WGS sequence"/>
</dbReference>
<feature type="binding site" evidence="5">
    <location>
        <position position="70"/>
    </location>
    <ligand>
        <name>S-adenosyl-L-methionine</name>
        <dbReference type="ChEBI" id="CHEBI:59789"/>
    </ligand>
</feature>
<dbReference type="RefSeq" id="WP_052558405.1">
    <property type="nucleotide sequence ID" value="NZ_JMCC02000150.1"/>
</dbReference>
<keyword evidence="1 5" id="KW-0474">Menaquinone biosynthesis</keyword>
<sequence length="255" mass="27727">MSQLEIPTHDEHGRRVQAMFSDIAHGYDRANRIMSAGTDVRWRRKAVASLLVDPAPEGAGAKILDLCAGTLDSTLEIHRRYPQAQLVGGDFSAGMLDAGMRRIAALNDPAALAQITPQRMDAHALPLDDASVNAIFCAFGVRNLSDLHLASAEQLRCLKPGGQLVILEFFRPSAWTTRVFHAVYNRTVLPVVGWACTGNLDAYLYLPRSMAQMRTAPDYVALLQELGFEQVSVEPLTFGVASIVRARKPGGGSSN</sequence>
<dbReference type="GO" id="GO:0009234">
    <property type="term" value="P:menaquinone biosynthetic process"/>
    <property type="evidence" value="ECO:0007669"/>
    <property type="project" value="UniProtKB-UniRule"/>
</dbReference>
<dbReference type="GO" id="GO:0032259">
    <property type="term" value="P:methylation"/>
    <property type="evidence" value="ECO:0007669"/>
    <property type="project" value="UniProtKB-KW"/>
</dbReference>
<comment type="similarity">
    <text evidence="5">Belongs to the class I-like SAM-binding methyltransferase superfamily. MenG/UbiE family.</text>
</comment>
<gene>
    <name evidence="5" type="primary">menG</name>
    <name evidence="6" type="ORF">DB30_02033</name>
</gene>
<dbReference type="PROSITE" id="PS51608">
    <property type="entry name" value="SAM_MT_UBIE"/>
    <property type="match status" value="1"/>
</dbReference>
<dbReference type="EMBL" id="JMCC02000150">
    <property type="protein sequence ID" value="KIG12118.1"/>
    <property type="molecule type" value="Genomic_DNA"/>
</dbReference>
<evidence type="ECO:0000313" key="6">
    <source>
        <dbReference type="EMBL" id="KIG12118.1"/>
    </source>
</evidence>